<dbReference type="InterPro" id="IPR050553">
    <property type="entry name" value="Thioredoxin_ResA/DsbE_sf"/>
</dbReference>
<evidence type="ECO:0000259" key="6">
    <source>
        <dbReference type="PROSITE" id="PS51352"/>
    </source>
</evidence>
<dbReference type="GO" id="GO:0017004">
    <property type="term" value="P:cytochrome complex assembly"/>
    <property type="evidence" value="ECO:0007669"/>
    <property type="project" value="UniProtKB-KW"/>
</dbReference>
<dbReference type="InterPro" id="IPR036249">
    <property type="entry name" value="Thioredoxin-like_sf"/>
</dbReference>
<dbReference type="PROSITE" id="PS00194">
    <property type="entry name" value="THIOREDOXIN_1"/>
    <property type="match status" value="1"/>
</dbReference>
<dbReference type="SUPFAM" id="SSF52833">
    <property type="entry name" value="Thioredoxin-like"/>
    <property type="match status" value="1"/>
</dbReference>
<dbReference type="PANTHER" id="PTHR42852">
    <property type="entry name" value="THIOL:DISULFIDE INTERCHANGE PROTEIN DSBE"/>
    <property type="match status" value="1"/>
</dbReference>
<dbReference type="PROSITE" id="PS51352">
    <property type="entry name" value="THIOREDOXIN_2"/>
    <property type="match status" value="1"/>
</dbReference>
<accession>A0A3B1BGJ6</accession>
<keyword evidence="3" id="KW-1015">Disulfide bond</keyword>
<protein>
    <submittedName>
        <fullName evidence="7">Thioredoxin</fullName>
    </submittedName>
</protein>
<dbReference type="EMBL" id="UOFU01000362">
    <property type="protein sequence ID" value="VAX04077.1"/>
    <property type="molecule type" value="Genomic_DNA"/>
</dbReference>
<dbReference type="InterPro" id="IPR013766">
    <property type="entry name" value="Thioredoxin_domain"/>
</dbReference>
<evidence type="ECO:0000256" key="5">
    <source>
        <dbReference type="SAM" id="MobiDB-lite"/>
    </source>
</evidence>
<dbReference type="InterPro" id="IPR000866">
    <property type="entry name" value="AhpC/TSA"/>
</dbReference>
<dbReference type="InterPro" id="IPR017937">
    <property type="entry name" value="Thioredoxin_CS"/>
</dbReference>
<dbReference type="GO" id="GO:0016209">
    <property type="term" value="F:antioxidant activity"/>
    <property type="evidence" value="ECO:0007669"/>
    <property type="project" value="InterPro"/>
</dbReference>
<dbReference type="Pfam" id="PF00578">
    <property type="entry name" value="AhpC-TSA"/>
    <property type="match status" value="1"/>
</dbReference>
<evidence type="ECO:0000256" key="3">
    <source>
        <dbReference type="ARBA" id="ARBA00023157"/>
    </source>
</evidence>
<feature type="compositionally biased region" description="Polar residues" evidence="5">
    <location>
        <begin position="167"/>
        <end position="181"/>
    </location>
</feature>
<dbReference type="Gene3D" id="3.40.30.10">
    <property type="entry name" value="Glutaredoxin"/>
    <property type="match status" value="1"/>
</dbReference>
<evidence type="ECO:0000256" key="2">
    <source>
        <dbReference type="ARBA" id="ARBA00022748"/>
    </source>
</evidence>
<organism evidence="7">
    <name type="scientific">hydrothermal vent metagenome</name>
    <dbReference type="NCBI Taxonomy" id="652676"/>
    <lineage>
        <taxon>unclassified sequences</taxon>
        <taxon>metagenomes</taxon>
        <taxon>ecological metagenomes</taxon>
    </lineage>
</organism>
<keyword evidence="4" id="KW-0676">Redox-active center</keyword>
<gene>
    <name evidence="7" type="ORF">MNBD_GAMMA20-811</name>
</gene>
<dbReference type="GO" id="GO:0030313">
    <property type="term" value="C:cell envelope"/>
    <property type="evidence" value="ECO:0007669"/>
    <property type="project" value="UniProtKB-SubCell"/>
</dbReference>
<evidence type="ECO:0000256" key="1">
    <source>
        <dbReference type="ARBA" id="ARBA00004196"/>
    </source>
</evidence>
<name>A0A3B1BGJ6_9ZZZZ</name>
<proteinExistence type="predicted"/>
<feature type="region of interest" description="Disordered" evidence="5">
    <location>
        <begin position="159"/>
        <end position="181"/>
    </location>
</feature>
<dbReference type="GO" id="GO:0016491">
    <property type="term" value="F:oxidoreductase activity"/>
    <property type="evidence" value="ECO:0007669"/>
    <property type="project" value="InterPro"/>
</dbReference>
<reference evidence="7" key="1">
    <citation type="submission" date="2018-06" db="EMBL/GenBank/DDBJ databases">
        <authorList>
            <person name="Zhirakovskaya E."/>
        </authorList>
    </citation>
    <scope>NUCLEOTIDE SEQUENCE</scope>
</reference>
<evidence type="ECO:0000256" key="4">
    <source>
        <dbReference type="ARBA" id="ARBA00023284"/>
    </source>
</evidence>
<dbReference type="AlphaFoldDB" id="A0A3B1BGJ6"/>
<dbReference type="CDD" id="cd02966">
    <property type="entry name" value="TlpA_like_family"/>
    <property type="match status" value="1"/>
</dbReference>
<comment type="subcellular location">
    <subcellularLocation>
        <location evidence="1">Cell envelope</location>
    </subcellularLocation>
</comment>
<keyword evidence="2" id="KW-0201">Cytochrome c-type biogenesis</keyword>
<evidence type="ECO:0000313" key="7">
    <source>
        <dbReference type="EMBL" id="VAX04077.1"/>
    </source>
</evidence>
<dbReference type="PANTHER" id="PTHR42852:SF6">
    <property type="entry name" value="THIOL:DISULFIDE INTERCHANGE PROTEIN DSBE"/>
    <property type="match status" value="1"/>
</dbReference>
<feature type="domain" description="Thioredoxin" evidence="6">
    <location>
        <begin position="18"/>
        <end position="157"/>
    </location>
</feature>
<sequence length="181" mass="19886">MQRFLLVACLGLVIVISSTAVAEPVDFELEDIHGVKHRLSDYRGKWVVVNYWATWCPPCLDEIPELVDFHEEHKDKDAVVLGVSFEEVGIKKLRQFTEEYSINYPILRSQPGPGGELGEIPGLPTTYLISPDGEIAARQVGSVTAKLIADFIAAQASTTPRADDMLQTDNTTSQTGNEAGQ</sequence>